<dbReference type="RefSeq" id="WP_105941665.1">
    <property type="nucleotide sequence ID" value="NZ_CP027433.1"/>
</dbReference>
<feature type="transmembrane region" description="Helical" evidence="7">
    <location>
        <begin position="183"/>
        <end position="204"/>
    </location>
</feature>
<evidence type="ECO:0000259" key="8">
    <source>
        <dbReference type="Pfam" id="PF03458"/>
    </source>
</evidence>
<dbReference type="PANTHER" id="PTHR30506:SF3">
    <property type="entry name" value="UPF0126 INNER MEMBRANE PROTEIN YADS-RELATED"/>
    <property type="match status" value="1"/>
</dbReference>
<dbReference type="InterPro" id="IPR005115">
    <property type="entry name" value="Gly_transporter"/>
</dbReference>
<dbReference type="PANTHER" id="PTHR30506">
    <property type="entry name" value="INNER MEMBRANE PROTEIN"/>
    <property type="match status" value="1"/>
</dbReference>
<dbReference type="EMBL" id="CP027433">
    <property type="protein sequence ID" value="AVL99933.1"/>
    <property type="molecule type" value="Genomic_DNA"/>
</dbReference>
<dbReference type="GO" id="GO:0005886">
    <property type="term" value="C:plasma membrane"/>
    <property type="evidence" value="ECO:0007669"/>
    <property type="project" value="UniProtKB-SubCell"/>
</dbReference>
<gene>
    <name evidence="9" type="ORF">C6V83_06245</name>
</gene>
<keyword evidence="3" id="KW-1003">Cell membrane</keyword>
<evidence type="ECO:0000313" key="10">
    <source>
        <dbReference type="Proteomes" id="UP000239814"/>
    </source>
</evidence>
<comment type="similarity">
    <text evidence="2">Belongs to the UPF0126 family.</text>
</comment>
<reference evidence="9 10" key="1">
    <citation type="submission" date="2018-03" db="EMBL/GenBank/DDBJ databases">
        <title>Characteristics and genome of n-alkane degrading marine bacteria Gordonia iterans isolated from crude oil contaminated in Tae-an, South Korea.</title>
        <authorList>
            <person name="Lee S.-S."/>
            <person name="Kim H."/>
        </authorList>
    </citation>
    <scope>NUCLEOTIDE SEQUENCE [LARGE SCALE GENOMIC DNA]</scope>
    <source>
        <strain evidence="9 10">Co17</strain>
    </source>
</reference>
<proteinExistence type="inferred from homology"/>
<organism evidence="9 10">
    <name type="scientific">Gordonia iterans</name>
    <dbReference type="NCBI Taxonomy" id="1004901"/>
    <lineage>
        <taxon>Bacteria</taxon>
        <taxon>Bacillati</taxon>
        <taxon>Actinomycetota</taxon>
        <taxon>Actinomycetes</taxon>
        <taxon>Mycobacteriales</taxon>
        <taxon>Gordoniaceae</taxon>
        <taxon>Gordonia</taxon>
    </lineage>
</organism>
<dbReference type="Proteomes" id="UP000239814">
    <property type="component" value="Chromosome"/>
</dbReference>
<evidence type="ECO:0000256" key="5">
    <source>
        <dbReference type="ARBA" id="ARBA00022989"/>
    </source>
</evidence>
<dbReference type="OrthoDB" id="9791874at2"/>
<name>A0A2S0KE54_9ACTN</name>
<evidence type="ECO:0000256" key="6">
    <source>
        <dbReference type="ARBA" id="ARBA00023136"/>
    </source>
</evidence>
<evidence type="ECO:0000256" key="1">
    <source>
        <dbReference type="ARBA" id="ARBA00004651"/>
    </source>
</evidence>
<evidence type="ECO:0000313" key="9">
    <source>
        <dbReference type="EMBL" id="AVL99933.1"/>
    </source>
</evidence>
<keyword evidence="6 7" id="KW-0472">Membrane</keyword>
<feature type="transmembrane region" description="Helical" evidence="7">
    <location>
        <begin position="12"/>
        <end position="32"/>
    </location>
</feature>
<dbReference type="KEGG" id="git:C6V83_06245"/>
<dbReference type="AlphaFoldDB" id="A0A2S0KE54"/>
<dbReference type="Pfam" id="PF03458">
    <property type="entry name" value="Gly_transporter"/>
    <property type="match status" value="2"/>
</dbReference>
<evidence type="ECO:0000256" key="4">
    <source>
        <dbReference type="ARBA" id="ARBA00022692"/>
    </source>
</evidence>
<protein>
    <recommendedName>
        <fullName evidence="8">Glycine transporter domain-containing protein</fullName>
    </recommendedName>
</protein>
<keyword evidence="5 7" id="KW-1133">Transmembrane helix</keyword>
<feature type="transmembrane region" description="Helical" evidence="7">
    <location>
        <begin position="71"/>
        <end position="91"/>
    </location>
</feature>
<feature type="transmembrane region" description="Helical" evidence="7">
    <location>
        <begin position="39"/>
        <end position="59"/>
    </location>
</feature>
<evidence type="ECO:0000256" key="2">
    <source>
        <dbReference type="ARBA" id="ARBA00008193"/>
    </source>
</evidence>
<evidence type="ECO:0000256" key="3">
    <source>
        <dbReference type="ARBA" id="ARBA00022475"/>
    </source>
</evidence>
<accession>A0A2S0KE54</accession>
<keyword evidence="4 7" id="KW-0812">Transmembrane</keyword>
<feature type="transmembrane region" description="Helical" evidence="7">
    <location>
        <begin position="157"/>
        <end position="177"/>
    </location>
</feature>
<feature type="domain" description="Glycine transporter" evidence="8">
    <location>
        <begin position="100"/>
        <end position="174"/>
    </location>
</feature>
<keyword evidence="10" id="KW-1185">Reference proteome</keyword>
<sequence length="223" mass="23163">MAGINDAVSTVQHVGELAGVAAFALSGGLVAVRHRLDIVGVLLLAVATALGGGVIRDLIIGNNPPVAFTNMQYLGTAVAAGAVICVWRPPVRLTRWPLDVTDAVGLGLFAVTGTVVAHQAGLNAPGAALLGMTTAIGGGVIRDVLTGQIPSVLRPQQHLYAIPALLCATVVTLLLRYTDYQPWMGLACAVIATALRLASLGLGWHGPEPWYVRRDRKAGLLDE</sequence>
<feature type="domain" description="Glycine transporter" evidence="8">
    <location>
        <begin position="16"/>
        <end position="87"/>
    </location>
</feature>
<comment type="subcellular location">
    <subcellularLocation>
        <location evidence="1">Cell membrane</location>
        <topology evidence="1">Multi-pass membrane protein</topology>
    </subcellularLocation>
</comment>
<feature type="transmembrane region" description="Helical" evidence="7">
    <location>
        <begin position="103"/>
        <end position="121"/>
    </location>
</feature>
<evidence type="ECO:0000256" key="7">
    <source>
        <dbReference type="SAM" id="Phobius"/>
    </source>
</evidence>